<reference evidence="1" key="1">
    <citation type="submission" date="2018-11" db="EMBL/GenBank/DDBJ databases">
        <authorList>
            <consortium name="Pathogen Informatics"/>
        </authorList>
    </citation>
    <scope>NUCLEOTIDE SEQUENCE</scope>
</reference>
<sequence length="50" mass="5561">MVFLKEGLESTSHTPSFLIPFPPDIRSPDRAPQLHDSLCVFVAAFMLNST</sequence>
<name>A0A3S5CV87_9PLAT</name>
<protein>
    <submittedName>
        <fullName evidence="1">Uncharacterized protein</fullName>
    </submittedName>
</protein>
<organism evidence="1 2">
    <name type="scientific">Protopolystoma xenopodis</name>
    <dbReference type="NCBI Taxonomy" id="117903"/>
    <lineage>
        <taxon>Eukaryota</taxon>
        <taxon>Metazoa</taxon>
        <taxon>Spiralia</taxon>
        <taxon>Lophotrochozoa</taxon>
        <taxon>Platyhelminthes</taxon>
        <taxon>Monogenea</taxon>
        <taxon>Polyopisthocotylea</taxon>
        <taxon>Polystomatidea</taxon>
        <taxon>Polystomatidae</taxon>
        <taxon>Protopolystoma</taxon>
    </lineage>
</organism>
<dbReference type="EMBL" id="CAAALY010269827">
    <property type="protein sequence ID" value="VEL41540.1"/>
    <property type="molecule type" value="Genomic_DNA"/>
</dbReference>
<keyword evidence="2" id="KW-1185">Reference proteome</keyword>
<dbReference type="AlphaFoldDB" id="A0A3S5CV87"/>
<proteinExistence type="predicted"/>
<gene>
    <name evidence="1" type="ORF">PXEA_LOCUS34980</name>
</gene>
<evidence type="ECO:0000313" key="1">
    <source>
        <dbReference type="EMBL" id="VEL41540.1"/>
    </source>
</evidence>
<evidence type="ECO:0000313" key="2">
    <source>
        <dbReference type="Proteomes" id="UP000784294"/>
    </source>
</evidence>
<comment type="caution">
    <text evidence="1">The sequence shown here is derived from an EMBL/GenBank/DDBJ whole genome shotgun (WGS) entry which is preliminary data.</text>
</comment>
<accession>A0A3S5CV87</accession>
<dbReference type="Proteomes" id="UP000784294">
    <property type="component" value="Unassembled WGS sequence"/>
</dbReference>